<dbReference type="InterPro" id="IPR036397">
    <property type="entry name" value="RNaseH_sf"/>
</dbReference>
<dbReference type="GO" id="GO:0003676">
    <property type="term" value="F:nucleic acid binding"/>
    <property type="evidence" value="ECO:0007669"/>
    <property type="project" value="InterPro"/>
</dbReference>
<feature type="domain" description="RNase H type-1" evidence="1">
    <location>
        <begin position="1"/>
        <end position="67"/>
    </location>
</feature>
<accession>A0A5C2SIY3</accession>
<organism evidence="2 3">
    <name type="scientific">Lentinus tigrinus ALCF2SS1-6</name>
    <dbReference type="NCBI Taxonomy" id="1328759"/>
    <lineage>
        <taxon>Eukaryota</taxon>
        <taxon>Fungi</taxon>
        <taxon>Dikarya</taxon>
        <taxon>Basidiomycota</taxon>
        <taxon>Agaricomycotina</taxon>
        <taxon>Agaricomycetes</taxon>
        <taxon>Polyporales</taxon>
        <taxon>Polyporaceae</taxon>
        <taxon>Lentinus</taxon>
    </lineage>
</organism>
<protein>
    <recommendedName>
        <fullName evidence="1">RNase H type-1 domain-containing protein</fullName>
    </recommendedName>
</protein>
<evidence type="ECO:0000313" key="3">
    <source>
        <dbReference type="Proteomes" id="UP000313359"/>
    </source>
</evidence>
<sequence>DSKAALQASTITRPHPGHYLTDLFHSSLLKAATAHPAMDRVTLRWVPGHMNVHGNELADDEAKQAARGASSATATLPAGLRKSLSCSATAAKRAHLARLRREAAETWRASKRGRRLAAIDPSLPSTKFLKRTETLPRRHTAALIQLRSGHAPLYKHLNRIQRAPTARCPACNVEHETVRHFLLYCP</sequence>
<dbReference type="AlphaFoldDB" id="A0A5C2SIY3"/>
<dbReference type="EMBL" id="ML122255">
    <property type="protein sequence ID" value="RPD63611.1"/>
    <property type="molecule type" value="Genomic_DNA"/>
</dbReference>
<dbReference type="PROSITE" id="PS50879">
    <property type="entry name" value="RNASE_H_1"/>
    <property type="match status" value="1"/>
</dbReference>
<dbReference type="SUPFAM" id="SSF53098">
    <property type="entry name" value="Ribonuclease H-like"/>
    <property type="match status" value="1"/>
</dbReference>
<dbReference type="GO" id="GO:0004523">
    <property type="term" value="F:RNA-DNA hybrid ribonuclease activity"/>
    <property type="evidence" value="ECO:0007669"/>
    <property type="project" value="InterPro"/>
</dbReference>
<keyword evidence="3" id="KW-1185">Reference proteome</keyword>
<dbReference type="Gene3D" id="3.30.420.10">
    <property type="entry name" value="Ribonuclease H-like superfamily/Ribonuclease H"/>
    <property type="match status" value="1"/>
</dbReference>
<feature type="non-terminal residue" evidence="2">
    <location>
        <position position="186"/>
    </location>
</feature>
<dbReference type="STRING" id="1328759.A0A5C2SIY3"/>
<dbReference type="OrthoDB" id="2750312at2759"/>
<gene>
    <name evidence="2" type="ORF">L227DRAFT_476283</name>
</gene>
<feature type="non-terminal residue" evidence="2">
    <location>
        <position position="1"/>
    </location>
</feature>
<reference evidence="2" key="1">
    <citation type="journal article" date="2018" name="Genome Biol. Evol.">
        <title>Genomics and development of Lentinus tigrinus, a white-rot wood-decaying mushroom with dimorphic fruiting bodies.</title>
        <authorList>
            <person name="Wu B."/>
            <person name="Xu Z."/>
            <person name="Knudson A."/>
            <person name="Carlson A."/>
            <person name="Chen N."/>
            <person name="Kovaka S."/>
            <person name="LaButti K."/>
            <person name="Lipzen A."/>
            <person name="Pennachio C."/>
            <person name="Riley R."/>
            <person name="Schakwitz W."/>
            <person name="Umezawa K."/>
            <person name="Ohm R.A."/>
            <person name="Grigoriev I.V."/>
            <person name="Nagy L.G."/>
            <person name="Gibbons J."/>
            <person name="Hibbett D."/>
        </authorList>
    </citation>
    <scope>NUCLEOTIDE SEQUENCE [LARGE SCALE GENOMIC DNA]</scope>
    <source>
        <strain evidence="2">ALCF2SS1-6</strain>
    </source>
</reference>
<dbReference type="Proteomes" id="UP000313359">
    <property type="component" value="Unassembled WGS sequence"/>
</dbReference>
<evidence type="ECO:0000313" key="2">
    <source>
        <dbReference type="EMBL" id="RPD63611.1"/>
    </source>
</evidence>
<name>A0A5C2SIY3_9APHY</name>
<evidence type="ECO:0000259" key="1">
    <source>
        <dbReference type="PROSITE" id="PS50879"/>
    </source>
</evidence>
<dbReference type="InterPro" id="IPR002156">
    <property type="entry name" value="RNaseH_domain"/>
</dbReference>
<dbReference type="InterPro" id="IPR012337">
    <property type="entry name" value="RNaseH-like_sf"/>
</dbReference>
<proteinExistence type="predicted"/>